<protein>
    <submittedName>
        <fullName evidence="2">Uncharacterized protein</fullName>
    </submittedName>
</protein>
<comment type="caution">
    <text evidence="2">The sequence shown here is derived from an EMBL/GenBank/DDBJ whole genome shotgun (WGS) entry which is preliminary data.</text>
</comment>
<accession>A0A8J7YGZ9</accession>
<dbReference type="AlphaFoldDB" id="A0A8J7YGZ9"/>
<name>A0A8J7YGZ9_9EURY</name>
<evidence type="ECO:0000256" key="1">
    <source>
        <dbReference type="SAM" id="MobiDB-lite"/>
    </source>
</evidence>
<keyword evidence="3" id="KW-1185">Reference proteome</keyword>
<organism evidence="2 3">
    <name type="scientific">Haloarcula limicola</name>
    <dbReference type="NCBI Taxonomy" id="1429915"/>
    <lineage>
        <taxon>Archaea</taxon>
        <taxon>Methanobacteriati</taxon>
        <taxon>Methanobacteriota</taxon>
        <taxon>Stenosarchaea group</taxon>
        <taxon>Halobacteria</taxon>
        <taxon>Halobacteriales</taxon>
        <taxon>Haloarculaceae</taxon>
        <taxon>Haloarcula</taxon>
    </lineage>
</organism>
<dbReference type="EMBL" id="JAHQXF010000004">
    <property type="protein sequence ID" value="MBV0926303.1"/>
    <property type="molecule type" value="Genomic_DNA"/>
</dbReference>
<dbReference type="Proteomes" id="UP000766550">
    <property type="component" value="Unassembled WGS sequence"/>
</dbReference>
<reference evidence="2 3" key="1">
    <citation type="submission" date="2021-06" db="EMBL/GenBank/DDBJ databases">
        <title>New haloarchaea isolates fom saline soil.</title>
        <authorList>
            <person name="Duran-Viseras A."/>
            <person name="Sanchez-Porro C.S."/>
            <person name="Ventosa A."/>
        </authorList>
    </citation>
    <scope>NUCLEOTIDE SEQUENCE [LARGE SCALE GENOMIC DNA]</scope>
    <source>
        <strain evidence="2 3">JCM 183640</strain>
    </source>
</reference>
<gene>
    <name evidence="2" type="ORF">KTS45_19015</name>
</gene>
<evidence type="ECO:0000313" key="2">
    <source>
        <dbReference type="EMBL" id="MBV0926303.1"/>
    </source>
</evidence>
<sequence>MNDADQAMRALETLQDIEPDSNHVEVVHEDAVIAVEALVEVLDDSQAPKRSKTSRPLIGGMMTRIGTRSSKSPVRKPMSRLEKGL</sequence>
<feature type="region of interest" description="Disordered" evidence="1">
    <location>
        <begin position="45"/>
        <end position="85"/>
    </location>
</feature>
<proteinExistence type="predicted"/>
<dbReference type="RefSeq" id="WP_162319414.1">
    <property type="nucleotide sequence ID" value="NZ_JAHQXF010000004.1"/>
</dbReference>
<evidence type="ECO:0000313" key="3">
    <source>
        <dbReference type="Proteomes" id="UP000766550"/>
    </source>
</evidence>